<evidence type="ECO:0000313" key="2">
    <source>
        <dbReference type="Proteomes" id="UP000276194"/>
    </source>
</evidence>
<evidence type="ECO:0008006" key="3">
    <source>
        <dbReference type="Google" id="ProtNLM"/>
    </source>
</evidence>
<dbReference type="RefSeq" id="WP_122322963.1">
    <property type="nucleotide sequence ID" value="NZ_RBTD01000405.1"/>
</dbReference>
<protein>
    <recommendedName>
        <fullName evidence="3">DUF3800 domain-containing protein</fullName>
    </recommendedName>
</protein>
<proteinExistence type="predicted"/>
<dbReference type="InterPro" id="IPR024524">
    <property type="entry name" value="DUF3800"/>
</dbReference>
<name>A0A3M5IU17_PSEA0</name>
<sequence length="388" mass="44381">MSYTFYYDESNNIRSLYLTRGRFNTDSHDNPSPCFVLAGIAHKGDQAKSNCEELIDSLILSPSAKELKFNQVAKGGFLDNLKSAKVTKILSWLVDSDYYLHYMNLNMEYWSLVDIIDDCCSHADRYGMLNYAPAGGRRAYVDYHKDALYYLMGKYKPEFLAVLSKHRYPNVKPKNAAPFVKRLNEIVKKNRQVSARVGGKVSKEDLSRTISLSKLFDMCRNIEALDMVYTTEPFKLIDGLSVFYRHSIGLFASSQHIFDNEFEIEKSFKEIASLDGLLGSSDFKFVDSKQYPAVQISDVISGLLKNYFTFVAKASVPGIMEAKNSLTDKQVHCLSLLQKLIEKSDDERPEFLYYVMSQIEHHKHVVFMFGKDAKDEFFQVVEAGTRKV</sequence>
<evidence type="ECO:0000313" key="1">
    <source>
        <dbReference type="EMBL" id="RMT14462.1"/>
    </source>
</evidence>
<gene>
    <name evidence="1" type="ORF">ALP52_00625</name>
</gene>
<accession>A0A3M5IU17</accession>
<dbReference type="AlphaFoldDB" id="A0A3M5IU17"/>
<dbReference type="Pfam" id="PF12686">
    <property type="entry name" value="DUF3800"/>
    <property type="match status" value="1"/>
</dbReference>
<reference evidence="1 2" key="1">
    <citation type="submission" date="2018-08" db="EMBL/GenBank/DDBJ databases">
        <title>Recombination of ecologically and evolutionarily significant loci maintains genetic cohesion in the Pseudomonas syringae species complex.</title>
        <authorList>
            <person name="Dillon M."/>
            <person name="Thakur S."/>
            <person name="Almeida R.N.D."/>
            <person name="Weir B.S."/>
            <person name="Guttman D.S."/>
        </authorList>
    </citation>
    <scope>NUCLEOTIDE SEQUENCE [LARGE SCALE GENOMIC DNA]</scope>
    <source>
        <strain evidence="1 2">ICMP 6941</strain>
    </source>
</reference>
<dbReference type="Proteomes" id="UP000276194">
    <property type="component" value="Unassembled WGS sequence"/>
</dbReference>
<dbReference type="EMBL" id="RBTD01000405">
    <property type="protein sequence ID" value="RMT14462.1"/>
    <property type="molecule type" value="Genomic_DNA"/>
</dbReference>
<comment type="caution">
    <text evidence="1">The sequence shown here is derived from an EMBL/GenBank/DDBJ whole genome shotgun (WGS) entry which is preliminary data.</text>
</comment>
<organism evidence="1 2">
    <name type="scientific">Pseudomonas amygdali pv. mori</name>
    <dbReference type="NCBI Taxonomy" id="34065"/>
    <lineage>
        <taxon>Bacteria</taxon>
        <taxon>Pseudomonadati</taxon>
        <taxon>Pseudomonadota</taxon>
        <taxon>Gammaproteobacteria</taxon>
        <taxon>Pseudomonadales</taxon>
        <taxon>Pseudomonadaceae</taxon>
        <taxon>Pseudomonas</taxon>
        <taxon>Pseudomonas amygdali</taxon>
    </lineage>
</organism>